<reference evidence="4 5" key="1">
    <citation type="submission" date="2019-06" db="EMBL/GenBank/DDBJ databases">
        <title>Sequencing the genomes of 1000 actinobacteria strains.</title>
        <authorList>
            <person name="Klenk H.-P."/>
        </authorList>
    </citation>
    <scope>NUCLEOTIDE SEQUENCE [LARGE SCALE GENOMIC DNA]</scope>
    <source>
        <strain evidence="4 5">DSM 45671</strain>
    </source>
</reference>
<dbReference type="InterPro" id="IPR006132">
    <property type="entry name" value="Asp/Orn_carbamoyltranf_P-bd"/>
</dbReference>
<sequence>MLGALFDGIEFRGFGQSTVEELSRHAGVPVWNGLTDEWHPTQMLADVLTMREHQPGEVEAISYCFLGDGRSNVARSLLATGAMLAGTAGTAITA</sequence>
<dbReference type="Pfam" id="PF02729">
    <property type="entry name" value="OTCace_N"/>
    <property type="match status" value="1"/>
</dbReference>
<dbReference type="PANTHER" id="PTHR45753">
    <property type="entry name" value="ORNITHINE CARBAMOYLTRANSFERASE, MITOCHONDRIAL"/>
    <property type="match status" value="1"/>
</dbReference>
<dbReference type="Gene3D" id="3.40.50.1370">
    <property type="entry name" value="Aspartate/ornithine carbamoyltransferase"/>
    <property type="match status" value="2"/>
</dbReference>
<evidence type="ECO:0000313" key="5">
    <source>
        <dbReference type="Proteomes" id="UP000321261"/>
    </source>
</evidence>
<evidence type="ECO:0000256" key="1">
    <source>
        <dbReference type="ARBA" id="ARBA00003822"/>
    </source>
</evidence>
<comment type="caution">
    <text evidence="4">The sequence shown here is derived from an EMBL/GenBank/DDBJ whole genome shotgun (WGS) entry which is preliminary data.</text>
</comment>
<dbReference type="GO" id="GO:0019240">
    <property type="term" value="P:citrulline biosynthetic process"/>
    <property type="evidence" value="ECO:0007669"/>
    <property type="project" value="TreeGrafter"/>
</dbReference>
<evidence type="ECO:0000313" key="4">
    <source>
        <dbReference type="EMBL" id="TWF79547.1"/>
    </source>
</evidence>
<dbReference type="RefSeq" id="WP_212613136.1">
    <property type="nucleotide sequence ID" value="NZ_VIWU01000001.1"/>
</dbReference>
<dbReference type="Proteomes" id="UP000321261">
    <property type="component" value="Unassembled WGS sequence"/>
</dbReference>
<evidence type="ECO:0000259" key="3">
    <source>
        <dbReference type="Pfam" id="PF02729"/>
    </source>
</evidence>
<evidence type="ECO:0000256" key="2">
    <source>
        <dbReference type="ARBA" id="ARBA00022679"/>
    </source>
</evidence>
<protein>
    <submittedName>
        <fullName evidence="4">Aspartate/ornithine carbamoyltransferase-like protein</fullName>
    </submittedName>
</protein>
<dbReference type="AlphaFoldDB" id="A0A561SXG2"/>
<keyword evidence="5" id="KW-1185">Reference proteome</keyword>
<proteinExistence type="predicted"/>
<name>A0A561SXG2_9PSEU</name>
<gene>
    <name evidence="4" type="ORF">FHX44_115480</name>
</gene>
<dbReference type="GO" id="GO:0016597">
    <property type="term" value="F:amino acid binding"/>
    <property type="evidence" value="ECO:0007669"/>
    <property type="project" value="InterPro"/>
</dbReference>
<dbReference type="SUPFAM" id="SSF53671">
    <property type="entry name" value="Aspartate/ornithine carbamoyltransferase"/>
    <property type="match status" value="1"/>
</dbReference>
<dbReference type="PANTHER" id="PTHR45753:SF2">
    <property type="entry name" value="ORNITHINE CARBAMOYLTRANSFERASE"/>
    <property type="match status" value="1"/>
</dbReference>
<accession>A0A561SXG2</accession>
<dbReference type="InterPro" id="IPR036901">
    <property type="entry name" value="Asp/Orn_carbamoylTrfase_sf"/>
</dbReference>
<feature type="domain" description="Aspartate/ornithine carbamoyltransferase carbamoyl-P binding" evidence="3">
    <location>
        <begin position="1"/>
        <end position="52"/>
    </location>
</feature>
<dbReference type="GO" id="GO:0042450">
    <property type="term" value="P:L-arginine biosynthetic process via ornithine"/>
    <property type="evidence" value="ECO:0007669"/>
    <property type="project" value="TreeGrafter"/>
</dbReference>
<comment type="function">
    <text evidence="1">Reversibly catalyzes the transfer of the carbamoyl group from carbamoyl phosphate (CP) to the N(epsilon) atom of ornithine (ORN) to produce L-citrulline.</text>
</comment>
<organism evidence="4 5">
    <name type="scientific">Pseudonocardia hierapolitana</name>
    <dbReference type="NCBI Taxonomy" id="1128676"/>
    <lineage>
        <taxon>Bacteria</taxon>
        <taxon>Bacillati</taxon>
        <taxon>Actinomycetota</taxon>
        <taxon>Actinomycetes</taxon>
        <taxon>Pseudonocardiales</taxon>
        <taxon>Pseudonocardiaceae</taxon>
        <taxon>Pseudonocardia</taxon>
    </lineage>
</organism>
<dbReference type="GO" id="GO:0004585">
    <property type="term" value="F:ornithine carbamoyltransferase activity"/>
    <property type="evidence" value="ECO:0007669"/>
    <property type="project" value="TreeGrafter"/>
</dbReference>
<dbReference type="EMBL" id="VIWU01000001">
    <property type="protein sequence ID" value="TWF79547.1"/>
    <property type="molecule type" value="Genomic_DNA"/>
</dbReference>
<keyword evidence="2 4" id="KW-0808">Transferase</keyword>